<dbReference type="AlphaFoldDB" id="A0A1I8AR95"/>
<dbReference type="WBParaSite" id="L893_g8247.t1">
    <property type="protein sequence ID" value="L893_g8247.t1"/>
    <property type="gene ID" value="L893_g8247"/>
</dbReference>
<dbReference type="Proteomes" id="UP000095287">
    <property type="component" value="Unplaced"/>
</dbReference>
<evidence type="ECO:0000313" key="1">
    <source>
        <dbReference type="Proteomes" id="UP000095287"/>
    </source>
</evidence>
<keyword evidence="1" id="KW-1185">Reference proteome</keyword>
<evidence type="ECO:0000313" key="2">
    <source>
        <dbReference type="WBParaSite" id="L893_g8247.t1"/>
    </source>
</evidence>
<reference evidence="2" key="1">
    <citation type="submission" date="2016-11" db="UniProtKB">
        <authorList>
            <consortium name="WormBaseParasite"/>
        </authorList>
    </citation>
    <scope>IDENTIFICATION</scope>
</reference>
<accession>A0A1I8AR95</accession>
<protein>
    <submittedName>
        <fullName evidence="2">Uncharacterized protein</fullName>
    </submittedName>
</protein>
<organism evidence="1 2">
    <name type="scientific">Steinernema glaseri</name>
    <dbReference type="NCBI Taxonomy" id="37863"/>
    <lineage>
        <taxon>Eukaryota</taxon>
        <taxon>Metazoa</taxon>
        <taxon>Ecdysozoa</taxon>
        <taxon>Nematoda</taxon>
        <taxon>Chromadorea</taxon>
        <taxon>Rhabditida</taxon>
        <taxon>Tylenchina</taxon>
        <taxon>Panagrolaimomorpha</taxon>
        <taxon>Strongyloidoidea</taxon>
        <taxon>Steinernematidae</taxon>
        <taxon>Steinernema</taxon>
    </lineage>
</organism>
<sequence length="75" mass="8533">MRPRPVELQSTSLIRFLPLSFRRWKEPPGTKDWYWVPVVHGYYPGGDCGTRRSGFGTGQVEGEGEMGKQFVATFP</sequence>
<name>A0A1I8AR95_9BILA</name>
<proteinExistence type="predicted"/>